<dbReference type="OrthoDB" id="5293418at2"/>
<dbReference type="RefSeq" id="WP_144042414.1">
    <property type="nucleotide sequence ID" value="NZ_BMPL01000046.1"/>
</dbReference>
<proteinExistence type="predicted"/>
<gene>
    <name evidence="4" type="ORF">FN961_22575</name>
</gene>
<organism evidence="4 5">
    <name type="scientific">Shewanella hanedai</name>
    <name type="common">Alteromonas hanedai</name>
    <dbReference type="NCBI Taxonomy" id="25"/>
    <lineage>
        <taxon>Bacteria</taxon>
        <taxon>Pseudomonadati</taxon>
        <taxon>Pseudomonadota</taxon>
        <taxon>Gammaproteobacteria</taxon>
        <taxon>Alteromonadales</taxon>
        <taxon>Shewanellaceae</taxon>
        <taxon>Shewanella</taxon>
    </lineage>
</organism>
<dbReference type="AlphaFoldDB" id="A0A553JHW4"/>
<dbReference type="Proteomes" id="UP000318126">
    <property type="component" value="Unassembled WGS sequence"/>
</dbReference>
<keyword evidence="1" id="KW-0472">Membrane</keyword>
<dbReference type="PANTHER" id="PTHR40940">
    <property type="entry name" value="PROTEIN BATD-RELATED"/>
    <property type="match status" value="1"/>
</dbReference>
<name>A0A553JHW4_SHEHA</name>
<feature type="domain" description="DUF7939" evidence="3">
    <location>
        <begin position="453"/>
        <end position="532"/>
    </location>
</feature>
<dbReference type="EMBL" id="VKGK01000041">
    <property type="protein sequence ID" value="TRY12039.1"/>
    <property type="molecule type" value="Genomic_DNA"/>
</dbReference>
<evidence type="ECO:0000256" key="1">
    <source>
        <dbReference type="SAM" id="Phobius"/>
    </source>
</evidence>
<keyword evidence="1" id="KW-0812">Transmembrane</keyword>
<dbReference type="Pfam" id="PF25607">
    <property type="entry name" value="DUF7939"/>
    <property type="match status" value="1"/>
</dbReference>
<feature type="chain" id="PRO_5022134271" evidence="2">
    <location>
        <begin position="23"/>
        <end position="547"/>
    </location>
</feature>
<keyword evidence="1" id="KW-1133">Transmembrane helix</keyword>
<dbReference type="InterPro" id="IPR025738">
    <property type="entry name" value="BatD"/>
</dbReference>
<evidence type="ECO:0000313" key="5">
    <source>
        <dbReference type="Proteomes" id="UP000318126"/>
    </source>
</evidence>
<keyword evidence="2" id="KW-0732">Signal</keyword>
<accession>A0A553JHW4</accession>
<feature type="transmembrane region" description="Helical" evidence="1">
    <location>
        <begin position="406"/>
        <end position="425"/>
    </location>
</feature>
<sequence length="547" mass="60157">MLIRQLTLLAFITLFASFPTFALTSIEASVDRNPAVEGQYLVLSIEADDDVSTGKLDTSALLKDFIVGRTSVSRNTQIVNFDASRKTTWQVLLAPLRAGNVQIPALTIDGVSSAPISLTVVTANSQPEQMESLFIRGTLSTDEAYVGQMITYKVKLYLAVDLQRGVLSAPTPDGAQIKQLGEDIDKNEIVDGKRYRVIERTYSIIADQPGELTIDGAGFSGDVLVQSSRRGGMFAFNESKPMQAKAPKSVILINPIPNEFHGEWLVSDLVALNEDWPIEAQEYEVGTPITRTINLLASNTDETSLPELTIQLPADLKNYPEKSVRKTFLRDKQMVSQLTQTLAIVPTKAGTYTLPEIRVPWWNPFTKKQELASLPARTIKVVASQNVESELPVVDFESETSSNSGLWPWLTLLFATLWIVTLVLWRKALTQTGTNKLKVSNEPTSNAPKNTGSAFQKLEAACHEKDAGKVLSALQTYFGDTYKKTLTLNEIAGLSDALNSVINELQVSAFSRNKSELDYALVLSAVKSAPHHQVHKTHSPLAQLNPR</sequence>
<evidence type="ECO:0000256" key="2">
    <source>
        <dbReference type="SAM" id="SignalP"/>
    </source>
</evidence>
<evidence type="ECO:0000313" key="4">
    <source>
        <dbReference type="EMBL" id="TRY12039.1"/>
    </source>
</evidence>
<dbReference type="InterPro" id="IPR057699">
    <property type="entry name" value="DUF7939"/>
</dbReference>
<dbReference type="PANTHER" id="PTHR40940:SF1">
    <property type="entry name" value="PROTEIN BATD"/>
    <property type="match status" value="1"/>
</dbReference>
<keyword evidence="5" id="KW-1185">Reference proteome</keyword>
<dbReference type="Pfam" id="PF13584">
    <property type="entry name" value="BatD"/>
    <property type="match status" value="1"/>
</dbReference>
<comment type="caution">
    <text evidence="4">The sequence shown here is derived from an EMBL/GenBank/DDBJ whole genome shotgun (WGS) entry which is preliminary data.</text>
</comment>
<feature type="signal peptide" evidence="2">
    <location>
        <begin position="1"/>
        <end position="22"/>
    </location>
</feature>
<evidence type="ECO:0000259" key="3">
    <source>
        <dbReference type="Pfam" id="PF25607"/>
    </source>
</evidence>
<reference evidence="5" key="1">
    <citation type="submission" date="2019-07" db="EMBL/GenBank/DDBJ databases">
        <title>Shewanella sp. YLB-08 draft genomic sequence.</title>
        <authorList>
            <person name="Yu L."/>
        </authorList>
    </citation>
    <scope>NUCLEOTIDE SEQUENCE [LARGE SCALE GENOMIC DNA]</scope>
    <source>
        <strain evidence="5">JCM 20706</strain>
    </source>
</reference>
<protein>
    <submittedName>
        <fullName evidence="4">Protein BatD</fullName>
    </submittedName>
</protein>